<dbReference type="GeneID" id="80396755"/>
<sequence length="33" mass="3989">MQAGWFNDFTSRLSRALKAVWDGYCDFMSELWR</sequence>
<dbReference type="RefSeq" id="YP_010768602.1">
    <property type="nucleotide sequence ID" value="NC_073755.1"/>
</dbReference>
<protein>
    <submittedName>
        <fullName evidence="1">Uncharacterized protein</fullName>
    </submittedName>
</protein>
<organism evidence="1 2">
    <name type="scientific">Xanthomonas phage phiXv2</name>
    <dbReference type="NCBI Taxonomy" id="2201472"/>
    <lineage>
        <taxon>Viruses</taxon>
        <taxon>Monodnaviria</taxon>
        <taxon>Loebvirae</taxon>
        <taxon>Hofneiviricota</taxon>
        <taxon>Faserviricetes</taxon>
        <taxon>Tubulavirales</taxon>
        <taxon>Inoviridae</taxon>
        <taxon>Lophivirus</taxon>
        <taxon>Lophivirus Xv2</taxon>
    </lineage>
</organism>
<dbReference type="Proteomes" id="UP000250815">
    <property type="component" value="Segment"/>
</dbReference>
<reference evidence="1 2" key="1">
    <citation type="submission" date="2018-04" db="EMBL/GenBank/DDBJ databases">
        <title>Complete nucleotide sequence of filamentous phage phiXv2 that integrates its genome into the chromosomal DNA of Xanthomonas campestris pv. vesicatora.</title>
        <authorList>
            <person name="Yeh T."/>
        </authorList>
    </citation>
    <scope>NUCLEOTIDE SEQUENCE [LARGE SCALE GENOMIC DNA]</scope>
</reference>
<proteinExistence type="predicted"/>
<accession>A0A2Z4QH94</accession>
<dbReference type="EMBL" id="MH206183">
    <property type="protein sequence ID" value="AWY09618.1"/>
    <property type="molecule type" value="Genomic_DNA"/>
</dbReference>
<keyword evidence="2" id="KW-1185">Reference proteome</keyword>
<evidence type="ECO:0000313" key="1">
    <source>
        <dbReference type="EMBL" id="AWY09618.1"/>
    </source>
</evidence>
<evidence type="ECO:0000313" key="2">
    <source>
        <dbReference type="Proteomes" id="UP000250815"/>
    </source>
</evidence>
<name>A0A2Z4QH94_9VIRU</name>
<dbReference type="KEGG" id="vg:80396755"/>